<keyword evidence="3" id="KW-0547">Nucleotide-binding</keyword>
<name>A0A7G1IPE4_MYCKA</name>
<organism evidence="7 8">
    <name type="scientific">Mycobacterium kansasii</name>
    <dbReference type="NCBI Taxonomy" id="1768"/>
    <lineage>
        <taxon>Bacteria</taxon>
        <taxon>Bacillati</taxon>
        <taxon>Actinomycetota</taxon>
        <taxon>Actinomycetes</taxon>
        <taxon>Mycobacteriales</taxon>
        <taxon>Mycobacteriaceae</taxon>
        <taxon>Mycobacterium</taxon>
    </lineage>
</organism>
<protein>
    <recommendedName>
        <fullName evidence="1">non-specific serine/threonine protein kinase</fullName>
        <ecNumber evidence="1">2.7.11.1</ecNumber>
    </recommendedName>
</protein>
<dbReference type="EMBL" id="AP023343">
    <property type="protein sequence ID" value="BCI92204.1"/>
    <property type="molecule type" value="Genomic_DNA"/>
</dbReference>
<dbReference type="AlphaFoldDB" id="A0A7G1IPE4"/>
<dbReference type="GO" id="GO:0005524">
    <property type="term" value="F:ATP binding"/>
    <property type="evidence" value="ECO:0007669"/>
    <property type="project" value="UniProtKB-KW"/>
</dbReference>
<dbReference type="PANTHER" id="PTHR43671">
    <property type="entry name" value="SERINE/THREONINE-PROTEIN KINASE NEK"/>
    <property type="match status" value="1"/>
</dbReference>
<keyword evidence="5" id="KW-0067">ATP-binding</keyword>
<gene>
    <name evidence="7" type="ORF">NIIDMKKI_74100</name>
</gene>
<accession>A0A7G1IPE4</accession>
<dbReference type="GO" id="GO:0004674">
    <property type="term" value="F:protein serine/threonine kinase activity"/>
    <property type="evidence" value="ECO:0007669"/>
    <property type="project" value="UniProtKB-EC"/>
</dbReference>
<dbReference type="EC" id="2.7.11.1" evidence="1"/>
<dbReference type="PANTHER" id="PTHR43671:SF13">
    <property type="entry name" value="SERINE_THREONINE-PROTEIN KINASE NEK2"/>
    <property type="match status" value="1"/>
</dbReference>
<evidence type="ECO:0000256" key="5">
    <source>
        <dbReference type="ARBA" id="ARBA00022840"/>
    </source>
</evidence>
<proteinExistence type="predicted"/>
<dbReference type="InterPro" id="IPR008271">
    <property type="entry name" value="Ser/Thr_kinase_AS"/>
</dbReference>
<evidence type="ECO:0000313" key="8">
    <source>
        <dbReference type="Proteomes" id="UP000516380"/>
    </source>
</evidence>
<dbReference type="PROSITE" id="PS00108">
    <property type="entry name" value="PROTEIN_KINASE_ST"/>
    <property type="match status" value="1"/>
</dbReference>
<keyword evidence="2" id="KW-0808">Transferase</keyword>
<evidence type="ECO:0000256" key="3">
    <source>
        <dbReference type="ARBA" id="ARBA00022741"/>
    </source>
</evidence>
<dbReference type="SUPFAM" id="SSF56112">
    <property type="entry name" value="Protein kinase-like (PK-like)"/>
    <property type="match status" value="1"/>
</dbReference>
<dbReference type="Pfam" id="PF00069">
    <property type="entry name" value="Pkinase"/>
    <property type="match status" value="1"/>
</dbReference>
<evidence type="ECO:0000256" key="2">
    <source>
        <dbReference type="ARBA" id="ARBA00022679"/>
    </source>
</evidence>
<evidence type="ECO:0000313" key="7">
    <source>
        <dbReference type="EMBL" id="BCI92204.1"/>
    </source>
</evidence>
<reference evidence="7 8" key="1">
    <citation type="submission" date="2020-07" db="EMBL/GenBank/DDBJ databases">
        <title>Mycobacterium kansasii (former subtype) with zoonotic potential isolated from diseased indoor pet cat, Japan.</title>
        <authorList>
            <person name="Fukano H."/>
            <person name="Terazono T."/>
            <person name="Hoshino Y."/>
        </authorList>
    </citation>
    <scope>NUCLEOTIDE SEQUENCE [LARGE SCALE GENOMIC DNA]</scope>
    <source>
        <strain evidence="7 8">Kuro-I</strain>
    </source>
</reference>
<feature type="domain" description="Protein kinase" evidence="6">
    <location>
        <begin position="1"/>
        <end position="68"/>
    </location>
</feature>
<sequence length="68" mass="7614">MTCKACWPRGPLDPAWALRIIEQVAKALQAAHRIDLLHRDVKPSNILLDVDGFAYLIDFGIARALDET</sequence>
<keyword evidence="4" id="KW-0418">Kinase</keyword>
<dbReference type="InterPro" id="IPR011009">
    <property type="entry name" value="Kinase-like_dom_sf"/>
</dbReference>
<evidence type="ECO:0000256" key="1">
    <source>
        <dbReference type="ARBA" id="ARBA00012513"/>
    </source>
</evidence>
<dbReference type="InterPro" id="IPR000719">
    <property type="entry name" value="Prot_kinase_dom"/>
</dbReference>
<evidence type="ECO:0000256" key="4">
    <source>
        <dbReference type="ARBA" id="ARBA00022777"/>
    </source>
</evidence>
<keyword evidence="8" id="KW-1185">Reference proteome</keyword>
<dbReference type="PROSITE" id="PS50011">
    <property type="entry name" value="PROTEIN_KINASE_DOM"/>
    <property type="match status" value="1"/>
</dbReference>
<dbReference type="Proteomes" id="UP000516380">
    <property type="component" value="Chromosome"/>
</dbReference>
<evidence type="ECO:0000259" key="6">
    <source>
        <dbReference type="PROSITE" id="PS50011"/>
    </source>
</evidence>
<dbReference type="Gene3D" id="1.10.510.10">
    <property type="entry name" value="Transferase(Phosphotransferase) domain 1"/>
    <property type="match status" value="1"/>
</dbReference>
<dbReference type="InterPro" id="IPR050660">
    <property type="entry name" value="NEK_Ser/Thr_kinase"/>
</dbReference>